<dbReference type="EMBL" id="JAUONL010000004">
    <property type="protein sequence ID" value="MDO6357436.1"/>
    <property type="molecule type" value="Genomic_DNA"/>
</dbReference>
<name>A0AAW7WMB9_9BACE</name>
<reference evidence="1" key="1">
    <citation type="submission" date="2023-07" db="EMBL/GenBank/DDBJ databases">
        <title>Whole Genome Sequencing of Colonoscopy isolates.</title>
        <authorList>
            <person name="Surve S.V."/>
            <person name="Valls R.A."/>
            <person name="Barrak K.E."/>
            <person name="Gardner T.B."/>
            <person name="O'Toole G.A."/>
        </authorList>
    </citation>
    <scope>NUCLEOTIDE SEQUENCE</scope>
    <source>
        <strain evidence="1">GP0119</strain>
    </source>
</reference>
<proteinExistence type="predicted"/>
<evidence type="ECO:0000313" key="1">
    <source>
        <dbReference type="EMBL" id="MDO6357436.1"/>
    </source>
</evidence>
<accession>A0AAW7WMB9</accession>
<protein>
    <submittedName>
        <fullName evidence="1">Uncharacterized protein</fullName>
    </submittedName>
</protein>
<gene>
    <name evidence="1" type="ORF">Q4469_07015</name>
</gene>
<organism evidence="1 2">
    <name type="scientific">Bacteroides caccae</name>
    <dbReference type="NCBI Taxonomy" id="47678"/>
    <lineage>
        <taxon>Bacteria</taxon>
        <taxon>Pseudomonadati</taxon>
        <taxon>Bacteroidota</taxon>
        <taxon>Bacteroidia</taxon>
        <taxon>Bacteroidales</taxon>
        <taxon>Bacteroidaceae</taxon>
        <taxon>Bacteroides</taxon>
    </lineage>
</organism>
<dbReference type="AlphaFoldDB" id="A0AAW7WMB9"/>
<dbReference type="RefSeq" id="WP_303447340.1">
    <property type="nucleotide sequence ID" value="NZ_JAUONJ010000006.1"/>
</dbReference>
<comment type="caution">
    <text evidence="1">The sequence shown here is derived from an EMBL/GenBank/DDBJ whole genome shotgun (WGS) entry which is preliminary data.</text>
</comment>
<sequence length="102" mass="11501">MACCDCDTIPIDRTKRKYMTMEKKELTTHQRGVVLRGICNGVALRDKSPQISESNTVITCAGELEIWDICCISSDAEAFGLKARFGYDGQTKITFTWQEKTE</sequence>
<dbReference type="Proteomes" id="UP001170023">
    <property type="component" value="Unassembled WGS sequence"/>
</dbReference>
<evidence type="ECO:0000313" key="2">
    <source>
        <dbReference type="Proteomes" id="UP001170023"/>
    </source>
</evidence>